<accession>A0A9D2E9P2</accession>
<sequence length="212" mass="23660">MNLENTMQELHHKNSGTGYSNFGIGWDGAVQVTSTTRSLGATTRADAEEVPVENLAGLVPVYMTRPAGRLRLYTEDLAEFQQSSGMNIEDVQVIIIYKQFVSVAYDALAQAPCQWISTRRTETHPTVVNETGNVCLAYDYVFTDSEEETHVLADFYFLDAEGNELSHTTNVDVPLRRNRETVIRGRFLTQDIGEGGLEVDEGFDDEFVIVVP</sequence>
<gene>
    <name evidence="2" type="ORF">H9814_09725</name>
</gene>
<reference evidence="2" key="1">
    <citation type="journal article" date="2021" name="PeerJ">
        <title>Extensive microbial diversity within the chicken gut microbiome revealed by metagenomics and culture.</title>
        <authorList>
            <person name="Gilroy R."/>
            <person name="Ravi A."/>
            <person name="Getino M."/>
            <person name="Pursley I."/>
            <person name="Horton D.L."/>
            <person name="Alikhan N.F."/>
            <person name="Baker D."/>
            <person name="Gharbi K."/>
            <person name="Hall N."/>
            <person name="Watson M."/>
            <person name="Adriaenssens E.M."/>
            <person name="Foster-Nyarko E."/>
            <person name="Jarju S."/>
            <person name="Secka A."/>
            <person name="Antonio M."/>
            <person name="Oren A."/>
            <person name="Chaudhuri R.R."/>
            <person name="La Ragione R."/>
            <person name="Hildebrand F."/>
            <person name="Pallen M.J."/>
        </authorList>
    </citation>
    <scope>NUCLEOTIDE SEQUENCE</scope>
    <source>
        <strain evidence="2">ChiHjej9B8-1298</strain>
    </source>
</reference>
<evidence type="ECO:0000313" key="2">
    <source>
        <dbReference type="EMBL" id="HIZ33793.1"/>
    </source>
</evidence>
<comment type="caution">
    <text evidence="2">The sequence shown here is derived from an EMBL/GenBank/DDBJ whole genome shotgun (WGS) entry which is preliminary data.</text>
</comment>
<reference evidence="2" key="2">
    <citation type="submission" date="2021-04" db="EMBL/GenBank/DDBJ databases">
        <authorList>
            <person name="Gilroy R."/>
        </authorList>
    </citation>
    <scope>NUCLEOTIDE SEQUENCE</scope>
    <source>
        <strain evidence="2">ChiHjej9B8-1298</strain>
    </source>
</reference>
<organism evidence="2 3">
    <name type="scientific">Candidatus Bacteroides merdigallinarum</name>
    <dbReference type="NCBI Taxonomy" id="2838473"/>
    <lineage>
        <taxon>Bacteria</taxon>
        <taxon>Pseudomonadati</taxon>
        <taxon>Bacteroidota</taxon>
        <taxon>Bacteroidia</taxon>
        <taxon>Bacteroidales</taxon>
        <taxon>Bacteroidaceae</taxon>
        <taxon>Bacteroides</taxon>
    </lineage>
</organism>
<dbReference type="Pfam" id="PF20200">
    <property type="entry name" value="DUF6562"/>
    <property type="match status" value="1"/>
</dbReference>
<dbReference type="EMBL" id="DXBX01000082">
    <property type="protein sequence ID" value="HIZ33793.1"/>
    <property type="molecule type" value="Genomic_DNA"/>
</dbReference>
<evidence type="ECO:0000313" key="3">
    <source>
        <dbReference type="Proteomes" id="UP000824028"/>
    </source>
</evidence>
<name>A0A9D2E9P2_9BACE</name>
<dbReference type="InterPro" id="IPR046692">
    <property type="entry name" value="DUF6562"/>
</dbReference>
<proteinExistence type="predicted"/>
<feature type="domain" description="DUF6562" evidence="1">
    <location>
        <begin position="59"/>
        <end position="212"/>
    </location>
</feature>
<evidence type="ECO:0000259" key="1">
    <source>
        <dbReference type="Pfam" id="PF20200"/>
    </source>
</evidence>
<dbReference type="Proteomes" id="UP000824028">
    <property type="component" value="Unassembled WGS sequence"/>
</dbReference>
<dbReference type="AlphaFoldDB" id="A0A9D2E9P2"/>
<protein>
    <recommendedName>
        <fullName evidence="1">DUF6562 domain-containing protein</fullName>
    </recommendedName>
</protein>